<dbReference type="PRINTS" id="PR00413">
    <property type="entry name" value="HADHALOGNASE"/>
</dbReference>
<evidence type="ECO:0000313" key="5">
    <source>
        <dbReference type="EMBL" id="EAR10683.1"/>
    </source>
</evidence>
<dbReference type="HOGENOM" id="CLU_045011_8_3_6"/>
<comment type="cofactor">
    <cofactor evidence="1">
        <name>Mg(2+)</name>
        <dbReference type="ChEBI" id="CHEBI:18420"/>
    </cofactor>
</comment>
<dbReference type="SFLD" id="SFLDS00003">
    <property type="entry name" value="Haloacid_Dehalogenase"/>
    <property type="match status" value="1"/>
</dbReference>
<dbReference type="PANTHER" id="PTHR46470:SF2">
    <property type="entry name" value="GLYCERALDEHYDE 3-PHOSPHATE PHOSPHATASE"/>
    <property type="match status" value="1"/>
</dbReference>
<dbReference type="SFLD" id="SFLDG01129">
    <property type="entry name" value="C1.5:_HAD__Beta-PGM__Phosphata"/>
    <property type="match status" value="1"/>
</dbReference>
<dbReference type="Gene3D" id="1.20.120.710">
    <property type="entry name" value="Haloacid dehalogenase hydrolase-like domain"/>
    <property type="match status" value="1"/>
</dbReference>
<dbReference type="Gene3D" id="3.40.50.1000">
    <property type="entry name" value="HAD superfamily/HAD-like"/>
    <property type="match status" value="1"/>
</dbReference>
<dbReference type="NCBIfam" id="TIGR01509">
    <property type="entry name" value="HAD-SF-IA-v3"/>
    <property type="match status" value="1"/>
</dbReference>
<name>A4BB70_9GAMM</name>
<dbReference type="PANTHER" id="PTHR46470">
    <property type="entry name" value="N-ACYLNEURAMINATE-9-PHOSPHATASE"/>
    <property type="match status" value="1"/>
</dbReference>
<dbReference type="GO" id="GO:0046872">
    <property type="term" value="F:metal ion binding"/>
    <property type="evidence" value="ECO:0007669"/>
    <property type="project" value="UniProtKB-KW"/>
</dbReference>
<dbReference type="Pfam" id="PF00702">
    <property type="entry name" value="Hydrolase"/>
    <property type="match status" value="1"/>
</dbReference>
<dbReference type="InterPro" id="IPR051400">
    <property type="entry name" value="HAD-like_hydrolase"/>
</dbReference>
<evidence type="ECO:0000256" key="1">
    <source>
        <dbReference type="ARBA" id="ARBA00001946"/>
    </source>
</evidence>
<evidence type="ECO:0000256" key="4">
    <source>
        <dbReference type="ARBA" id="ARBA00022842"/>
    </source>
</evidence>
<dbReference type="InterPro" id="IPR023214">
    <property type="entry name" value="HAD_sf"/>
</dbReference>
<reference evidence="5 6" key="1">
    <citation type="submission" date="2006-02" db="EMBL/GenBank/DDBJ databases">
        <authorList>
            <person name="Pinhassi J."/>
            <person name="Pedros-Alio C."/>
            <person name="Ferriera S."/>
            <person name="Johnson J."/>
            <person name="Kravitz S."/>
            <person name="Halpern A."/>
            <person name="Remington K."/>
            <person name="Beeson K."/>
            <person name="Tran B."/>
            <person name="Rogers Y.-H."/>
            <person name="Friedman R."/>
            <person name="Venter J.C."/>
        </authorList>
    </citation>
    <scope>NUCLEOTIDE SEQUENCE [LARGE SCALE GENOMIC DNA]</scope>
    <source>
        <strain evidence="5 6">MED297</strain>
    </source>
</reference>
<protein>
    <submittedName>
        <fullName evidence="5">HAD-superfamily hydrolase, putative</fullName>
    </submittedName>
</protein>
<comment type="caution">
    <text evidence="5">The sequence shown here is derived from an EMBL/GenBank/DDBJ whole genome shotgun (WGS) entry which is preliminary data.</text>
</comment>
<keyword evidence="6" id="KW-1185">Reference proteome</keyword>
<keyword evidence="4" id="KW-0460">Magnesium</keyword>
<dbReference type="Proteomes" id="UP000005953">
    <property type="component" value="Unassembled WGS sequence"/>
</dbReference>
<evidence type="ECO:0000256" key="2">
    <source>
        <dbReference type="ARBA" id="ARBA00022723"/>
    </source>
</evidence>
<dbReference type="NCBIfam" id="TIGR01549">
    <property type="entry name" value="HAD-SF-IA-v1"/>
    <property type="match status" value="1"/>
</dbReference>
<accession>A4BB70</accession>
<organism evidence="5 6">
    <name type="scientific">Reinekea blandensis MED297</name>
    <dbReference type="NCBI Taxonomy" id="314283"/>
    <lineage>
        <taxon>Bacteria</taxon>
        <taxon>Pseudomonadati</taxon>
        <taxon>Pseudomonadota</taxon>
        <taxon>Gammaproteobacteria</taxon>
        <taxon>Oceanospirillales</taxon>
        <taxon>Saccharospirillaceae</taxon>
        <taxon>Reinekea</taxon>
    </lineage>
</organism>
<evidence type="ECO:0000256" key="3">
    <source>
        <dbReference type="ARBA" id="ARBA00022801"/>
    </source>
</evidence>
<gene>
    <name evidence="5" type="ORF">MED297_11725</name>
</gene>
<dbReference type="EMBL" id="AAOE01000003">
    <property type="protein sequence ID" value="EAR10683.1"/>
    <property type="molecule type" value="Genomic_DNA"/>
</dbReference>
<dbReference type="GO" id="GO:0044281">
    <property type="term" value="P:small molecule metabolic process"/>
    <property type="evidence" value="ECO:0007669"/>
    <property type="project" value="UniProtKB-ARBA"/>
</dbReference>
<proteinExistence type="predicted"/>
<dbReference type="STRING" id="314283.MED297_11725"/>
<sequence>MLFDLDNTLTHRAQSIERYVARFLQDFQSRLKTVDPKSLFALISATDNGGYGRAGNPHPSIKASIAHRLHRELAWRSPPSEAALLDHWFHSFPTCAVLMPGALEILTELRKQNLPVAILSNGNDLSRQATVDALGLREFCVDVFSSDRLRLKKPDPATFRHVAEVLGIAPEACLMVGDHPTVDVCGAQSAGLSAVWLRGFHNWPEIHPMPISIDTLSQLTAWFRHRKN</sequence>
<keyword evidence="2" id="KW-0479">Metal-binding</keyword>
<dbReference type="InterPro" id="IPR006439">
    <property type="entry name" value="HAD-SF_hydro_IA"/>
</dbReference>
<evidence type="ECO:0000313" key="6">
    <source>
        <dbReference type="Proteomes" id="UP000005953"/>
    </source>
</evidence>
<dbReference type="InterPro" id="IPR036412">
    <property type="entry name" value="HAD-like_sf"/>
</dbReference>
<dbReference type="AlphaFoldDB" id="A4BB70"/>
<keyword evidence="3 5" id="KW-0378">Hydrolase</keyword>
<dbReference type="SUPFAM" id="SSF56784">
    <property type="entry name" value="HAD-like"/>
    <property type="match status" value="1"/>
</dbReference>
<dbReference type="GO" id="GO:0016791">
    <property type="term" value="F:phosphatase activity"/>
    <property type="evidence" value="ECO:0007669"/>
    <property type="project" value="TreeGrafter"/>
</dbReference>